<reference evidence="1 2" key="1">
    <citation type="journal article" date="2016" name="Int. J. Syst. Evol. Microbiol.">
        <title>Descriptions of Anaerotaenia torta gen. nov., sp. nov. and Anaerocolumna cellulosilytica gen. nov., sp. nov. isolated from a methanogenic reactor of cattle waste.</title>
        <authorList>
            <person name="Uek A."/>
            <person name="Ohtaki Y."/>
            <person name="Kaku N."/>
            <person name="Ueki K."/>
        </authorList>
    </citation>
    <scope>NUCLEOTIDE SEQUENCE [LARGE SCALE GENOMIC DNA]</scope>
    <source>
        <strain evidence="1 2">SN021</strain>
    </source>
</reference>
<dbReference type="Pfam" id="PF18952">
    <property type="entry name" value="DUF5696"/>
    <property type="match status" value="1"/>
</dbReference>
<evidence type="ECO:0000313" key="2">
    <source>
        <dbReference type="Proteomes" id="UP000515561"/>
    </source>
</evidence>
<dbReference type="EMBL" id="AP023367">
    <property type="protein sequence ID" value="BCJ93173.1"/>
    <property type="molecule type" value="Genomic_DNA"/>
</dbReference>
<gene>
    <name evidence="1" type="ORF">acsn021_07420</name>
</gene>
<sequence length="882" mass="99395">MKGLSDIANFIRPVIDELRKIYARHFACKMIATVLILCFIIGLLRYIPVLGVRANILPPADKVELAVPGEEISHTEGEVLVAESDSKQLYINAETMNLKVKDKNTGKSWSSAVNNSSQAAELALLTISYLGKDNNLYEWDSYTYCTQLGSYVLNKINNGVQITMDMNEGESERFTEYYPQKMSVDRFENFFLGGIKTLVDSGKTDQATADKYKMTLELLYKKSITEEAYAVSYNGTPPRSAVKQLIKLAELLGYTRDMLMEDSTEMGLSVTFAEPAQFKVVAEAVLEGDDFVFRIPTQEMVSGNSFYTIQNLKVLPNFGAAASKDYEEGYILVPDGAGALFQFNTFNAAVPEYSRPVYDNDYLTDYYFAPEFGEELMMPVFGMTYGPMDNASHGFLGIIEKGAETSYINVKLGSSSKDSASSYNKAYASFDAAQYSSVKVYGPYSDNKASYLVNTGVLDVDYTLRYKLFPGKVTYYDMAKTYQEYLMQLWDVKETAYPQKAKLYFNFIGAISLTERFLGIPYQSGYSMTTYEEMTDILNDLHGMELALKYTGFFNGGFENKLNNKAKQVVANGSEKEFEKLKALVKERNADLFLEVNLAKVYEKGNGFRAKKHAVYDYSNTPAAMYRYLLSLGILDGYTGFDVNYFYLLSPRYLNGVVDDFLKGASKYDKLAISDLAHYNLADYRFKKNVSVYEAGRIVDRNLEKISESHELSLENPMMKNLVYGSYAEDISRESSDYATFYTTIPFRQLVMNGLVQVTTETVNMSSHNPSYYVLQAVELGVYPKFTLTAKSDDILQESAYSYYYATEYEKQKDTINQVYQACKTAWEEIGNMEITGHKILGDNVFSTEYTSGVTVITNYNLHSVNVNGTKIPALGYIISGK</sequence>
<name>A0A6S6QP81_9FIRM</name>
<organism evidence="1 2">
    <name type="scientific">Anaerocolumna cellulosilytica</name>
    <dbReference type="NCBI Taxonomy" id="433286"/>
    <lineage>
        <taxon>Bacteria</taxon>
        <taxon>Bacillati</taxon>
        <taxon>Bacillota</taxon>
        <taxon>Clostridia</taxon>
        <taxon>Lachnospirales</taxon>
        <taxon>Lachnospiraceae</taxon>
        <taxon>Anaerocolumna</taxon>
    </lineage>
</organism>
<dbReference type="InterPro" id="IPR043751">
    <property type="entry name" value="DUF5696"/>
</dbReference>
<evidence type="ECO:0000313" key="1">
    <source>
        <dbReference type="EMBL" id="BCJ93173.1"/>
    </source>
</evidence>
<dbReference type="AlphaFoldDB" id="A0A6S6QP81"/>
<keyword evidence="2" id="KW-1185">Reference proteome</keyword>
<dbReference type="RefSeq" id="WP_184095570.1">
    <property type="nucleotide sequence ID" value="NZ_AP023367.1"/>
</dbReference>
<dbReference type="KEGG" id="acel:acsn021_07420"/>
<proteinExistence type="predicted"/>
<accession>A0A6S6QP81</accession>
<protein>
    <submittedName>
        <fullName evidence="1">Uncharacterized protein</fullName>
    </submittedName>
</protein>
<dbReference type="Proteomes" id="UP000515561">
    <property type="component" value="Chromosome"/>
</dbReference>